<organism evidence="1 2">
    <name type="scientific">Methylorubrum extorquens</name>
    <name type="common">Methylobacterium dichloromethanicum</name>
    <name type="synonym">Methylobacterium extorquens</name>
    <dbReference type="NCBI Taxonomy" id="408"/>
    <lineage>
        <taxon>Bacteria</taxon>
        <taxon>Pseudomonadati</taxon>
        <taxon>Pseudomonadota</taxon>
        <taxon>Alphaproteobacteria</taxon>
        <taxon>Hyphomicrobiales</taxon>
        <taxon>Methylobacteriaceae</taxon>
        <taxon>Methylorubrum</taxon>
    </lineage>
</organism>
<reference evidence="2" key="1">
    <citation type="submission" date="2017-10" db="EMBL/GenBank/DDBJ databases">
        <authorList>
            <person name="Regsiter A."/>
            <person name="William W."/>
        </authorList>
    </citation>
    <scope>NUCLEOTIDE SEQUENCE [LARGE SCALE GENOMIC DNA]</scope>
</reference>
<protein>
    <recommendedName>
        <fullName evidence="3">Transposase</fullName>
    </recommendedName>
</protein>
<evidence type="ECO:0008006" key="3">
    <source>
        <dbReference type="Google" id="ProtNLM"/>
    </source>
</evidence>
<name>A0A2N9AKD6_METEX</name>
<evidence type="ECO:0000313" key="1">
    <source>
        <dbReference type="EMBL" id="SOR27804.1"/>
    </source>
</evidence>
<proteinExistence type="predicted"/>
<dbReference type="AlphaFoldDB" id="A0A2N9AKD6"/>
<dbReference type="EMBL" id="LT962688">
    <property type="protein sequence ID" value="SOR27804.1"/>
    <property type="molecule type" value="Genomic_DNA"/>
</dbReference>
<accession>A0A2N9AKD6</accession>
<dbReference type="Proteomes" id="UP000233769">
    <property type="component" value="Chromosome tk0001"/>
</dbReference>
<gene>
    <name evidence="1" type="ORF">TK0001_1202</name>
</gene>
<sequence>MLAGIAYEVNLSRTDESRFKRQDELAIYFCR</sequence>
<evidence type="ECO:0000313" key="2">
    <source>
        <dbReference type="Proteomes" id="UP000233769"/>
    </source>
</evidence>